<dbReference type="EMBL" id="JAVXUO010003167">
    <property type="protein sequence ID" value="KAK2965966.1"/>
    <property type="molecule type" value="Genomic_DNA"/>
</dbReference>
<dbReference type="InterPro" id="IPR025724">
    <property type="entry name" value="GAG-pre-integrase_dom"/>
</dbReference>
<dbReference type="Proteomes" id="UP001187471">
    <property type="component" value="Unassembled WGS sequence"/>
</dbReference>
<gene>
    <name evidence="2" type="ORF">RJ640_018321</name>
</gene>
<evidence type="ECO:0000313" key="2">
    <source>
        <dbReference type="EMBL" id="KAK2965966.1"/>
    </source>
</evidence>
<evidence type="ECO:0000313" key="3">
    <source>
        <dbReference type="Proteomes" id="UP001187471"/>
    </source>
</evidence>
<organism evidence="2 3">
    <name type="scientific">Escallonia rubra</name>
    <dbReference type="NCBI Taxonomy" id="112253"/>
    <lineage>
        <taxon>Eukaryota</taxon>
        <taxon>Viridiplantae</taxon>
        <taxon>Streptophyta</taxon>
        <taxon>Embryophyta</taxon>
        <taxon>Tracheophyta</taxon>
        <taxon>Spermatophyta</taxon>
        <taxon>Magnoliopsida</taxon>
        <taxon>eudicotyledons</taxon>
        <taxon>Gunneridae</taxon>
        <taxon>Pentapetalae</taxon>
        <taxon>asterids</taxon>
        <taxon>campanulids</taxon>
        <taxon>Escalloniales</taxon>
        <taxon>Escalloniaceae</taxon>
        <taxon>Escallonia</taxon>
    </lineage>
</organism>
<dbReference type="AlphaFoldDB" id="A0AA88QPR5"/>
<reference evidence="2" key="1">
    <citation type="submission" date="2022-12" db="EMBL/GenBank/DDBJ databases">
        <title>Draft genome assemblies for two species of Escallonia (Escalloniales).</title>
        <authorList>
            <person name="Chanderbali A."/>
            <person name="Dervinis C."/>
            <person name="Anghel I."/>
            <person name="Soltis D."/>
            <person name="Soltis P."/>
            <person name="Zapata F."/>
        </authorList>
    </citation>
    <scope>NUCLEOTIDE SEQUENCE</scope>
    <source>
        <strain evidence="2">UCBG92.1500</strain>
        <tissue evidence="2">Leaf</tissue>
    </source>
</reference>
<protein>
    <recommendedName>
        <fullName evidence="1">GAG-pre-integrase domain-containing protein</fullName>
    </recommendedName>
</protein>
<name>A0AA88QPR5_9ASTE</name>
<feature type="domain" description="GAG-pre-integrase" evidence="1">
    <location>
        <begin position="57"/>
        <end position="104"/>
    </location>
</feature>
<evidence type="ECO:0000259" key="1">
    <source>
        <dbReference type="Pfam" id="PF13976"/>
    </source>
</evidence>
<comment type="caution">
    <text evidence="2">The sequence shown here is derived from an EMBL/GenBank/DDBJ whole genome shotgun (WGS) entry which is preliminary data.</text>
</comment>
<dbReference type="Pfam" id="PF13976">
    <property type="entry name" value="gag_pre-integrs"/>
    <property type="match status" value="1"/>
</dbReference>
<accession>A0AA88QPR5</accession>
<keyword evidence="3" id="KW-1185">Reference proteome</keyword>
<sequence>MKMHVVLIQQGLLKALKGNQGLLDTMSADEKEEMHVLELRKNLISLGMLDSDGYSYQATAAAASSSDIDSDATKLWHMRLGHMSERGMDVLSKQGLLGSKKTGDLDFVSIVSSGSSAG</sequence>
<proteinExistence type="predicted"/>